<dbReference type="STRING" id="649349.Lbys_2009"/>
<gene>
    <name evidence="8" type="ordered locus">Lbys_2009</name>
</gene>
<dbReference type="RefSeq" id="WP_013408751.1">
    <property type="nucleotide sequence ID" value="NC_014655.1"/>
</dbReference>
<sequence length="488" mass="53554">MKNIIKILAVTGLLSLSSCEGFLDVEPTNSGDSTTAIKTPDDAKIIMSGVMRRLTSSSYYGRDFIMYGDAKGGDMTIYSAGRGNDALYTFNHNPNANAYSGFWTSAYNTLMQINNLLESIDKIKAEGSTENFDNYKGQALTTRALIYFDLVRLYGKPYNLDKSALGVPNITSTLPANAQPNRDKVEDNYNQILADLKAAETLLPKTKTNGFLNYYGNKAIQARVNLFMERYADALAAAEDVINNGGYTLYTPANWVESWTKQFGSESIFELGMFPNEGDLGTASLGFYLRRRAHGASTALGWFGASDYFLNRLGQDPTDVRWGVMAADEISTNANPRLGSLYKYSGNTTLAGDGKSTATAVNIKVIRSSEMYLIAAEAALQTGNAEKAATYLNAIRRRAPGLEAATAATVSMDMILDERSKELFGEGHRFFDMIRLNKTITFNDEIIGTIINLRPKSIDRTYFKTILPISIGEINANPGMATQQNPGY</sequence>
<feature type="domain" description="SusD-like N-terminal" evidence="7">
    <location>
        <begin position="22"/>
        <end position="209"/>
    </location>
</feature>
<dbReference type="Proteomes" id="UP000007435">
    <property type="component" value="Chromosome"/>
</dbReference>
<keyword evidence="4" id="KW-0472">Membrane</keyword>
<dbReference type="Gene3D" id="2.20.20.130">
    <property type="match status" value="1"/>
</dbReference>
<evidence type="ECO:0000256" key="5">
    <source>
        <dbReference type="ARBA" id="ARBA00023237"/>
    </source>
</evidence>
<dbReference type="Pfam" id="PF07980">
    <property type="entry name" value="SusD_RagB"/>
    <property type="match status" value="1"/>
</dbReference>
<keyword evidence="5" id="KW-0998">Cell outer membrane</keyword>
<proteinExistence type="inferred from homology"/>
<dbReference type="CDD" id="cd08977">
    <property type="entry name" value="SusD"/>
    <property type="match status" value="1"/>
</dbReference>
<dbReference type="KEGG" id="lby:Lbys_2009"/>
<comment type="subcellular location">
    <subcellularLocation>
        <location evidence="1">Cell outer membrane</location>
    </subcellularLocation>
</comment>
<dbReference type="SUPFAM" id="SSF48452">
    <property type="entry name" value="TPR-like"/>
    <property type="match status" value="1"/>
</dbReference>
<name>E4RSG9_LEAB4</name>
<evidence type="ECO:0000259" key="6">
    <source>
        <dbReference type="Pfam" id="PF07980"/>
    </source>
</evidence>
<dbReference type="GO" id="GO:0009279">
    <property type="term" value="C:cell outer membrane"/>
    <property type="evidence" value="ECO:0007669"/>
    <property type="project" value="UniProtKB-SubCell"/>
</dbReference>
<dbReference type="HOGENOM" id="CLU_015553_3_5_10"/>
<dbReference type="OrthoDB" id="621570at2"/>
<keyword evidence="9" id="KW-1185">Reference proteome</keyword>
<dbReference type="InterPro" id="IPR011990">
    <property type="entry name" value="TPR-like_helical_dom_sf"/>
</dbReference>
<accession>E4RSG9</accession>
<evidence type="ECO:0000313" key="9">
    <source>
        <dbReference type="Proteomes" id="UP000007435"/>
    </source>
</evidence>
<evidence type="ECO:0000256" key="1">
    <source>
        <dbReference type="ARBA" id="ARBA00004442"/>
    </source>
</evidence>
<keyword evidence="3" id="KW-0732">Signal</keyword>
<dbReference type="eggNOG" id="COG0446">
    <property type="taxonomic scope" value="Bacteria"/>
</dbReference>
<dbReference type="EMBL" id="CP002305">
    <property type="protein sequence ID" value="ADQ17705.1"/>
    <property type="molecule type" value="Genomic_DNA"/>
</dbReference>
<protein>
    <submittedName>
        <fullName evidence="8">RagB/SusD domain-containing protein</fullName>
    </submittedName>
</protein>
<dbReference type="InterPro" id="IPR012944">
    <property type="entry name" value="SusD_RagB_dom"/>
</dbReference>
<evidence type="ECO:0000259" key="7">
    <source>
        <dbReference type="Pfam" id="PF14322"/>
    </source>
</evidence>
<dbReference type="Gene3D" id="1.25.40.390">
    <property type="match status" value="1"/>
</dbReference>
<evidence type="ECO:0000256" key="3">
    <source>
        <dbReference type="ARBA" id="ARBA00022729"/>
    </source>
</evidence>
<reference evidence="8 9" key="2">
    <citation type="journal article" date="2011" name="Stand. Genomic Sci.">
        <title>Complete genome sequence of Leadbetterella byssophila type strain (4M15).</title>
        <authorList>
            <person name="Abt B."/>
            <person name="Teshima H."/>
            <person name="Lucas S."/>
            <person name="Lapidus A."/>
            <person name="Del Rio T.G."/>
            <person name="Nolan M."/>
            <person name="Tice H."/>
            <person name="Cheng J.F."/>
            <person name="Pitluck S."/>
            <person name="Liolios K."/>
            <person name="Pagani I."/>
            <person name="Ivanova N."/>
            <person name="Mavromatis K."/>
            <person name="Pati A."/>
            <person name="Tapia R."/>
            <person name="Han C."/>
            <person name="Goodwin L."/>
            <person name="Chen A."/>
            <person name="Palaniappan K."/>
            <person name="Land M."/>
            <person name="Hauser L."/>
            <person name="Chang Y.J."/>
            <person name="Jeffries C.D."/>
            <person name="Rohde M."/>
            <person name="Goker M."/>
            <person name="Tindall B.J."/>
            <person name="Detter J.C."/>
            <person name="Woyke T."/>
            <person name="Bristow J."/>
            <person name="Eisen J.A."/>
            <person name="Markowitz V."/>
            <person name="Hugenholtz P."/>
            <person name="Klenk H.P."/>
            <person name="Kyrpides N.C."/>
        </authorList>
    </citation>
    <scope>NUCLEOTIDE SEQUENCE [LARGE SCALE GENOMIC DNA]</scope>
    <source>
        <strain evidence="9">DSM 17132 / JCM 16389 / KACC 11308 / NBRC 106382 / 4M15</strain>
    </source>
</reference>
<evidence type="ECO:0000256" key="2">
    <source>
        <dbReference type="ARBA" id="ARBA00006275"/>
    </source>
</evidence>
<dbReference type="AlphaFoldDB" id="E4RSG9"/>
<dbReference type="InterPro" id="IPR033985">
    <property type="entry name" value="SusD-like_N"/>
</dbReference>
<organism evidence="8 9">
    <name type="scientific">Leadbetterella byssophila (strain DSM 17132 / JCM 16389 / KACC 11308 / NBRC 106382 / 4M15)</name>
    <dbReference type="NCBI Taxonomy" id="649349"/>
    <lineage>
        <taxon>Bacteria</taxon>
        <taxon>Pseudomonadati</taxon>
        <taxon>Bacteroidota</taxon>
        <taxon>Cytophagia</taxon>
        <taxon>Cytophagales</taxon>
        <taxon>Leadbetterellaceae</taxon>
        <taxon>Leadbetterella</taxon>
    </lineage>
</organism>
<reference key="1">
    <citation type="submission" date="2010-11" db="EMBL/GenBank/DDBJ databases">
        <title>The complete genome of Leadbetterella byssophila DSM 17132.</title>
        <authorList>
            <consortium name="US DOE Joint Genome Institute (JGI-PGF)"/>
            <person name="Lucas S."/>
            <person name="Copeland A."/>
            <person name="Lapidus A."/>
            <person name="Glavina del Rio T."/>
            <person name="Dalin E."/>
            <person name="Tice H."/>
            <person name="Bruce D."/>
            <person name="Goodwin L."/>
            <person name="Pitluck S."/>
            <person name="Kyrpides N."/>
            <person name="Mavromatis K."/>
            <person name="Ivanova N."/>
            <person name="Teshima H."/>
            <person name="Brettin T."/>
            <person name="Detter J.C."/>
            <person name="Han C."/>
            <person name="Tapia R."/>
            <person name="Land M."/>
            <person name="Hauser L."/>
            <person name="Markowitz V."/>
            <person name="Cheng J.-F."/>
            <person name="Hugenholtz P."/>
            <person name="Woyke T."/>
            <person name="Wu D."/>
            <person name="Tindall B."/>
            <person name="Pomrenke H.G."/>
            <person name="Brambilla E."/>
            <person name="Klenk H.-P."/>
            <person name="Eisen J.A."/>
        </authorList>
    </citation>
    <scope>NUCLEOTIDE SEQUENCE [LARGE SCALE GENOMIC DNA]</scope>
    <source>
        <strain>DSM 17132</strain>
    </source>
</reference>
<dbReference type="Gene3D" id="1.25.40.900">
    <property type="match status" value="1"/>
</dbReference>
<dbReference type="Pfam" id="PF14322">
    <property type="entry name" value="SusD-like_3"/>
    <property type="match status" value="1"/>
</dbReference>
<dbReference type="PROSITE" id="PS51257">
    <property type="entry name" value="PROKAR_LIPOPROTEIN"/>
    <property type="match status" value="1"/>
</dbReference>
<evidence type="ECO:0000313" key="8">
    <source>
        <dbReference type="EMBL" id="ADQ17705.1"/>
    </source>
</evidence>
<feature type="domain" description="RagB/SusD" evidence="6">
    <location>
        <begin position="320"/>
        <end position="488"/>
    </location>
</feature>
<evidence type="ECO:0000256" key="4">
    <source>
        <dbReference type="ARBA" id="ARBA00023136"/>
    </source>
</evidence>
<comment type="similarity">
    <text evidence="2">Belongs to the SusD family.</text>
</comment>